<keyword evidence="6 11" id="KW-0256">Endoplasmic reticulum</keyword>
<dbReference type="InterPro" id="IPR008417">
    <property type="entry name" value="BAP29/BAP31"/>
</dbReference>
<keyword evidence="4 11" id="KW-0812">Transmembrane</keyword>
<keyword evidence="9 12" id="KW-0175">Coiled coil</keyword>
<organism evidence="13 14">
    <name type="scientific">Adiantum capillus-veneris</name>
    <name type="common">Maidenhair fern</name>
    <dbReference type="NCBI Taxonomy" id="13818"/>
    <lineage>
        <taxon>Eukaryota</taxon>
        <taxon>Viridiplantae</taxon>
        <taxon>Streptophyta</taxon>
        <taxon>Embryophyta</taxon>
        <taxon>Tracheophyta</taxon>
        <taxon>Polypodiopsida</taxon>
        <taxon>Polypodiidae</taxon>
        <taxon>Polypodiales</taxon>
        <taxon>Pteridineae</taxon>
        <taxon>Pteridaceae</taxon>
        <taxon>Vittarioideae</taxon>
        <taxon>Adiantum</taxon>
    </lineage>
</organism>
<dbReference type="GO" id="GO:0005789">
    <property type="term" value="C:endoplasmic reticulum membrane"/>
    <property type="evidence" value="ECO:0007669"/>
    <property type="project" value="UniProtKB-SubCell"/>
</dbReference>
<protein>
    <recommendedName>
        <fullName evidence="11">Endoplasmic reticulum transmembrane protein</fullName>
    </recommendedName>
</protein>
<keyword evidence="8 11" id="KW-1133">Transmembrane helix</keyword>
<evidence type="ECO:0000256" key="7">
    <source>
        <dbReference type="ARBA" id="ARBA00022927"/>
    </source>
</evidence>
<evidence type="ECO:0000256" key="4">
    <source>
        <dbReference type="ARBA" id="ARBA00022692"/>
    </source>
</evidence>
<evidence type="ECO:0000313" key="14">
    <source>
        <dbReference type="Proteomes" id="UP000886520"/>
    </source>
</evidence>
<accession>A0A9D4ZLX1</accession>
<evidence type="ECO:0000256" key="5">
    <source>
        <dbReference type="ARBA" id="ARBA00022703"/>
    </source>
</evidence>
<keyword evidence="7 11" id="KW-0653">Protein transport</keyword>
<dbReference type="GO" id="GO:0070973">
    <property type="term" value="P:protein localization to endoplasmic reticulum exit site"/>
    <property type="evidence" value="ECO:0007669"/>
    <property type="project" value="UniProtKB-UniRule"/>
</dbReference>
<feature type="coiled-coil region" evidence="12">
    <location>
        <begin position="118"/>
        <end position="206"/>
    </location>
</feature>
<keyword evidence="11" id="KW-0931">ER-Golgi transport</keyword>
<dbReference type="PANTHER" id="PTHR12701:SF18">
    <property type="entry name" value="ENDOPLASMIC RETICULUM TRANSMEMBRANE PROTEIN"/>
    <property type="match status" value="1"/>
</dbReference>
<evidence type="ECO:0000256" key="3">
    <source>
        <dbReference type="ARBA" id="ARBA00022448"/>
    </source>
</evidence>
<evidence type="ECO:0000256" key="9">
    <source>
        <dbReference type="ARBA" id="ARBA00023054"/>
    </source>
</evidence>
<comment type="subcellular location">
    <subcellularLocation>
        <location evidence="1 11">Endoplasmic reticulum membrane</location>
        <topology evidence="1 11">Multi-pass membrane protein</topology>
    </subcellularLocation>
</comment>
<evidence type="ECO:0000256" key="8">
    <source>
        <dbReference type="ARBA" id="ARBA00022989"/>
    </source>
</evidence>
<proteinExistence type="inferred from homology"/>
<comment type="caution">
    <text evidence="13">The sequence shown here is derived from an EMBL/GenBank/DDBJ whole genome shotgun (WGS) entry which is preliminary data.</text>
</comment>
<dbReference type="Gene3D" id="1.20.5.110">
    <property type="match status" value="1"/>
</dbReference>
<comment type="caution">
    <text evidence="11">Lacks conserved residue(s) required for the propagation of feature annotation.</text>
</comment>
<evidence type="ECO:0000256" key="12">
    <source>
        <dbReference type="SAM" id="Coils"/>
    </source>
</evidence>
<feature type="transmembrane region" description="Helical" evidence="11">
    <location>
        <begin position="44"/>
        <end position="64"/>
    </location>
</feature>
<reference evidence="13" key="1">
    <citation type="submission" date="2021-01" db="EMBL/GenBank/DDBJ databases">
        <title>Adiantum capillus-veneris genome.</title>
        <authorList>
            <person name="Fang Y."/>
            <person name="Liao Q."/>
        </authorList>
    </citation>
    <scope>NUCLEOTIDE SEQUENCE</scope>
    <source>
        <strain evidence="13">H3</strain>
        <tissue evidence="13">Leaf</tissue>
    </source>
</reference>
<keyword evidence="3 11" id="KW-0813">Transport</keyword>
<feature type="transmembrane region" description="Helical" evidence="11">
    <location>
        <begin position="85"/>
        <end position="105"/>
    </location>
</feature>
<keyword evidence="5" id="KW-0053">Apoptosis</keyword>
<evidence type="ECO:0000256" key="10">
    <source>
        <dbReference type="ARBA" id="ARBA00023136"/>
    </source>
</evidence>
<dbReference type="PANTHER" id="PTHR12701">
    <property type="entry name" value="BCR-ASSOCIATED PROTEIN, BAP"/>
    <property type="match status" value="1"/>
</dbReference>
<name>A0A9D4ZLX1_ADICA</name>
<gene>
    <name evidence="13" type="ORF">GOP47_0007835</name>
</gene>
<comment type="similarity">
    <text evidence="2 11">Belongs to the BCAP29/BCAP31 family.</text>
</comment>
<evidence type="ECO:0000256" key="2">
    <source>
        <dbReference type="ARBA" id="ARBA00007956"/>
    </source>
</evidence>
<keyword evidence="10 11" id="KW-0472">Membrane</keyword>
<evidence type="ECO:0000256" key="1">
    <source>
        <dbReference type="ARBA" id="ARBA00004477"/>
    </source>
</evidence>
<sequence length="238" mass="26548">MGFLLLYLVLVEAGVSFVLMYGRPSVLYNTVLWAIQSVNQGAPFSVVFKGFAGSLALMLAPTLFRIFKARRRIAFSGFPTASSDSLVLQTHLLEACLIGLAYYLFMIIHQLHAQVCGAAVLKKELELLKRTNAETSLKSSRAENLSEEKKETANCPKIDALESMISNLRKTIEDLQGDCKQKDEEIRAAESNMKALQKQSEGFLLEYDRLLEDNQALRGQLSLVGRKLDHSDSNKKKS</sequence>
<evidence type="ECO:0000256" key="6">
    <source>
        <dbReference type="ARBA" id="ARBA00022824"/>
    </source>
</evidence>
<dbReference type="Proteomes" id="UP000886520">
    <property type="component" value="Chromosome 7"/>
</dbReference>
<dbReference type="AlphaFoldDB" id="A0A9D4ZLX1"/>
<dbReference type="OrthoDB" id="435607at2759"/>
<keyword evidence="14" id="KW-1185">Reference proteome</keyword>
<evidence type="ECO:0000313" key="13">
    <source>
        <dbReference type="EMBL" id="KAI5078011.1"/>
    </source>
</evidence>
<comment type="function">
    <text evidence="11">May play a role in anterograde transport of membrane proteins from the endoplasmic reticulum to the Golgi.</text>
</comment>
<evidence type="ECO:0000256" key="11">
    <source>
        <dbReference type="RuleBase" id="RU367026"/>
    </source>
</evidence>
<dbReference type="GO" id="GO:0006888">
    <property type="term" value="P:endoplasmic reticulum to Golgi vesicle-mediated transport"/>
    <property type="evidence" value="ECO:0007669"/>
    <property type="project" value="UniProtKB-UniRule"/>
</dbReference>
<dbReference type="FunFam" id="1.20.5.110:FF:000011">
    <property type="entry name" value="B-cell receptor-associated protein 29"/>
    <property type="match status" value="1"/>
</dbReference>
<dbReference type="EMBL" id="JABFUD020000007">
    <property type="protein sequence ID" value="KAI5078011.1"/>
    <property type="molecule type" value="Genomic_DNA"/>
</dbReference>
<dbReference type="GO" id="GO:0006886">
    <property type="term" value="P:intracellular protein transport"/>
    <property type="evidence" value="ECO:0007669"/>
    <property type="project" value="UniProtKB-UniRule"/>
</dbReference>